<gene>
    <name evidence="1" type="ORF">mPipKuh1_010105</name>
</gene>
<protein>
    <submittedName>
        <fullName evidence="1">Uncharacterized protein</fullName>
    </submittedName>
</protein>
<evidence type="ECO:0000313" key="1">
    <source>
        <dbReference type="EMBL" id="KAF6363108.1"/>
    </source>
</evidence>
<evidence type="ECO:0000313" key="2">
    <source>
        <dbReference type="Proteomes" id="UP000558488"/>
    </source>
</evidence>
<proteinExistence type="predicted"/>
<keyword evidence="2" id="KW-1185">Reference proteome</keyword>
<sequence>MSNCRVRPNPGSGLNRQLDIPLSVWNHWLLTSHLPACLIAPNHAACWPACPQFPSTHTSLLAPPCWADLPQLPFPPGLIAPNCPHNSLFTPNFPPCWPAHPQLPSLPGFLLPTVPPASLIISICHPLLA</sequence>
<reference evidence="1 2" key="1">
    <citation type="journal article" date="2020" name="Nature">
        <title>Six reference-quality genomes reveal evolution of bat adaptations.</title>
        <authorList>
            <person name="Jebb D."/>
            <person name="Huang Z."/>
            <person name="Pippel M."/>
            <person name="Hughes G.M."/>
            <person name="Lavrichenko K."/>
            <person name="Devanna P."/>
            <person name="Winkler S."/>
            <person name="Jermiin L.S."/>
            <person name="Skirmuntt E.C."/>
            <person name="Katzourakis A."/>
            <person name="Burkitt-Gray L."/>
            <person name="Ray D.A."/>
            <person name="Sullivan K.A.M."/>
            <person name="Roscito J.G."/>
            <person name="Kirilenko B.M."/>
            <person name="Davalos L.M."/>
            <person name="Corthals A.P."/>
            <person name="Power M.L."/>
            <person name="Jones G."/>
            <person name="Ransome R.D."/>
            <person name="Dechmann D.K.N."/>
            <person name="Locatelli A.G."/>
            <person name="Puechmaille S.J."/>
            <person name="Fedrigo O."/>
            <person name="Jarvis E.D."/>
            <person name="Hiller M."/>
            <person name="Vernes S.C."/>
            <person name="Myers E.W."/>
            <person name="Teeling E.C."/>
        </authorList>
    </citation>
    <scope>NUCLEOTIDE SEQUENCE [LARGE SCALE GENOMIC DNA]</scope>
    <source>
        <strain evidence="1">MPipKuh1</strain>
        <tissue evidence="1">Flight muscle</tissue>
    </source>
</reference>
<dbReference type="AlphaFoldDB" id="A0A7J7YMR2"/>
<dbReference type="Proteomes" id="UP000558488">
    <property type="component" value="Unassembled WGS sequence"/>
</dbReference>
<comment type="caution">
    <text evidence="1">The sequence shown here is derived from an EMBL/GenBank/DDBJ whole genome shotgun (WGS) entry which is preliminary data.</text>
</comment>
<name>A0A7J7YMR2_PIPKU</name>
<organism evidence="1 2">
    <name type="scientific">Pipistrellus kuhlii</name>
    <name type="common">Kuhl's pipistrelle</name>
    <dbReference type="NCBI Taxonomy" id="59472"/>
    <lineage>
        <taxon>Eukaryota</taxon>
        <taxon>Metazoa</taxon>
        <taxon>Chordata</taxon>
        <taxon>Craniata</taxon>
        <taxon>Vertebrata</taxon>
        <taxon>Euteleostomi</taxon>
        <taxon>Mammalia</taxon>
        <taxon>Eutheria</taxon>
        <taxon>Laurasiatheria</taxon>
        <taxon>Chiroptera</taxon>
        <taxon>Yangochiroptera</taxon>
        <taxon>Vespertilionidae</taxon>
        <taxon>Pipistrellus</taxon>
    </lineage>
</organism>
<accession>A0A7J7YMR2</accession>
<dbReference type="EMBL" id="JACAGB010000005">
    <property type="protein sequence ID" value="KAF6363108.1"/>
    <property type="molecule type" value="Genomic_DNA"/>
</dbReference>